<keyword evidence="3" id="KW-1185">Reference proteome</keyword>
<keyword evidence="1" id="KW-0175">Coiled coil</keyword>
<evidence type="ECO:0000313" key="3">
    <source>
        <dbReference type="Proteomes" id="UP000654075"/>
    </source>
</evidence>
<dbReference type="AlphaFoldDB" id="A0A813DE40"/>
<evidence type="ECO:0000313" key="2">
    <source>
        <dbReference type="EMBL" id="CAE8585847.1"/>
    </source>
</evidence>
<dbReference type="EMBL" id="CAJNNV010001795">
    <property type="protein sequence ID" value="CAE8585847.1"/>
    <property type="molecule type" value="Genomic_DNA"/>
</dbReference>
<accession>A0A813DE40</accession>
<evidence type="ECO:0000256" key="1">
    <source>
        <dbReference type="SAM" id="Coils"/>
    </source>
</evidence>
<protein>
    <submittedName>
        <fullName evidence="2">Uncharacterized protein</fullName>
    </submittedName>
</protein>
<dbReference type="Proteomes" id="UP000654075">
    <property type="component" value="Unassembled WGS sequence"/>
</dbReference>
<dbReference type="OrthoDB" id="441592at2759"/>
<comment type="caution">
    <text evidence="2">The sequence shown here is derived from an EMBL/GenBank/DDBJ whole genome shotgun (WGS) entry which is preliminary data.</text>
</comment>
<gene>
    <name evidence="2" type="ORF">PGLA1383_LOCUS4748</name>
</gene>
<feature type="coiled-coil region" evidence="1">
    <location>
        <begin position="148"/>
        <end position="196"/>
    </location>
</feature>
<reference evidence="2" key="1">
    <citation type="submission" date="2021-02" db="EMBL/GenBank/DDBJ databases">
        <authorList>
            <person name="Dougan E. K."/>
            <person name="Rhodes N."/>
            <person name="Thang M."/>
            <person name="Chan C."/>
        </authorList>
    </citation>
    <scope>NUCLEOTIDE SEQUENCE</scope>
</reference>
<proteinExistence type="predicted"/>
<feature type="coiled-coil region" evidence="1">
    <location>
        <begin position="59"/>
        <end position="100"/>
    </location>
</feature>
<name>A0A813DE40_POLGL</name>
<organism evidence="2 3">
    <name type="scientific">Polarella glacialis</name>
    <name type="common">Dinoflagellate</name>
    <dbReference type="NCBI Taxonomy" id="89957"/>
    <lineage>
        <taxon>Eukaryota</taxon>
        <taxon>Sar</taxon>
        <taxon>Alveolata</taxon>
        <taxon>Dinophyceae</taxon>
        <taxon>Suessiales</taxon>
        <taxon>Suessiaceae</taxon>
        <taxon>Polarella</taxon>
    </lineage>
</organism>
<feature type="non-terminal residue" evidence="2">
    <location>
        <position position="296"/>
    </location>
</feature>
<feature type="coiled-coil region" evidence="1">
    <location>
        <begin position="239"/>
        <end position="266"/>
    </location>
</feature>
<sequence length="296" mass="32847">TGVQRAAVLQDRIVEMRMTQQQMVAAWTAASSQVSELDFALARQHDAALGAVAQQVFHVEESRVENKELELKLDVQREQLEMATSKISALQREVAVHETAAEEAASLHELEAKRWACELETQMKLAHDSERIAFAAWKEEALSLSDALELAEQLAGGHERRNSELSEQLAARRCDLATLKAKLGSHEAAKEDLDAQEMATEVHLQATLQALRQSTTAQELTESCLAREQAARELAVQELAKESSRLRACEEKSRQLEERLSAQLRQLDPSVGHSMRGVSVHHMSTCLIDKVLDAGL</sequence>
<feature type="non-terminal residue" evidence="2">
    <location>
        <position position="1"/>
    </location>
</feature>